<dbReference type="InterPro" id="IPR002205">
    <property type="entry name" value="Topo_IIA_dom_A"/>
</dbReference>
<name>A0A6L5XEL1_9BACT</name>
<evidence type="ECO:0000313" key="13">
    <source>
        <dbReference type="EMBL" id="MSS17828.1"/>
    </source>
</evidence>
<keyword evidence="9" id="KW-0963">Cytoplasm</keyword>
<proteinExistence type="inferred from homology"/>
<comment type="similarity">
    <text evidence="2 9">Belongs to the type II topoisomerase GyrA/ParC subunit family.</text>
</comment>
<dbReference type="FunFam" id="1.10.268.10:FF:000001">
    <property type="entry name" value="DNA gyrase subunit A"/>
    <property type="match status" value="1"/>
</dbReference>
<evidence type="ECO:0000256" key="7">
    <source>
        <dbReference type="ARBA" id="ARBA00023235"/>
    </source>
</evidence>
<dbReference type="InterPro" id="IPR013757">
    <property type="entry name" value="Topo_IIA_A_a_sf"/>
</dbReference>
<dbReference type="SUPFAM" id="SSF101904">
    <property type="entry name" value="GyrA/ParC C-terminal domain-like"/>
    <property type="match status" value="1"/>
</dbReference>
<comment type="subunit">
    <text evidence="9">Heterotetramer, composed of two GyrA and two GyrB chains. In the heterotetramer, GyrA contains the active site tyrosine that forms a transient covalent intermediate with DNA, while GyrB binds cofactors and catalyzes ATP hydrolysis.</text>
</comment>
<dbReference type="NCBIfam" id="NF004044">
    <property type="entry name" value="PRK05561.1"/>
    <property type="match status" value="1"/>
</dbReference>
<evidence type="ECO:0000259" key="12">
    <source>
        <dbReference type="PROSITE" id="PS52040"/>
    </source>
</evidence>
<evidence type="ECO:0000256" key="2">
    <source>
        <dbReference type="ARBA" id="ARBA00008263"/>
    </source>
</evidence>
<dbReference type="Gene3D" id="3.30.1360.40">
    <property type="match status" value="1"/>
</dbReference>
<protein>
    <recommendedName>
        <fullName evidence="9">DNA gyrase subunit A</fullName>
        <ecNumber evidence="9">5.6.2.2</ecNumber>
    </recommendedName>
</protein>
<dbReference type="GO" id="GO:0034335">
    <property type="term" value="F:DNA negative supercoiling activity"/>
    <property type="evidence" value="ECO:0007669"/>
    <property type="project" value="UniProtKB-ARBA"/>
</dbReference>
<dbReference type="Gene3D" id="3.90.199.10">
    <property type="entry name" value="Topoisomerase II, domain 5"/>
    <property type="match status" value="1"/>
</dbReference>
<keyword evidence="3 9" id="KW-0547">Nucleotide-binding</keyword>
<dbReference type="NCBIfam" id="TIGR01063">
    <property type="entry name" value="gyrA"/>
    <property type="match status" value="1"/>
</dbReference>
<evidence type="ECO:0000256" key="8">
    <source>
        <dbReference type="ARBA" id="ARBA00063644"/>
    </source>
</evidence>
<keyword evidence="6 9" id="KW-0238">DNA-binding</keyword>
<comment type="subcellular location">
    <subcellularLocation>
        <location evidence="9">Cytoplasm</location>
    </subcellularLocation>
</comment>
<dbReference type="Gene3D" id="1.10.268.10">
    <property type="entry name" value="Topoisomerase, domain 3"/>
    <property type="match status" value="1"/>
</dbReference>
<dbReference type="Gene3D" id="2.120.10.90">
    <property type="entry name" value="DNA gyrase/topoisomerase IV, subunit A, C-terminal"/>
    <property type="match status" value="1"/>
</dbReference>
<dbReference type="GO" id="GO:0006261">
    <property type="term" value="P:DNA-templated DNA replication"/>
    <property type="evidence" value="ECO:0007669"/>
    <property type="project" value="UniProtKB-UniRule"/>
</dbReference>
<dbReference type="NCBIfam" id="NF004043">
    <property type="entry name" value="PRK05560.1"/>
    <property type="match status" value="1"/>
</dbReference>
<comment type="miscellaneous">
    <text evidence="9">Few gyrases are as efficient as E.coli at forming negative supercoils. Not all organisms have 2 type II topoisomerases; in organisms with a single type II topoisomerase this enzyme also has to decatenate newly replicated chromosomes.</text>
</comment>
<dbReference type="Pfam" id="PF03989">
    <property type="entry name" value="DNA_gyraseA_C"/>
    <property type="match status" value="6"/>
</dbReference>
<sequence>MNSDRIIEINIDKEMRTSYIDYSMSVIVSRALPDVRDGFKPVHRRVLFGMEKLGNFSNAPYKKSARIVGDVLGKYHPHGDSSVYFAMVRLAQDWAMRYPLVDGQGNFGSIDGDSPAAMRYTEARLAKMGEEMMRDLDEDTVDFEPNFDNTLEEPVVLPTRFPNLLVNGASGIAVGMATNMPPHNLTESINGCLAMLENPDITIPELMHYIKAPDFPTGGIIYGYQGVKDAFETGRGRIVVRAKAEIETENDRDKIVVTEIPYNVNKRELIEAIARLVEEKRIDGISNINDESDRQGMRIVIDVKKDQNANVLLNKLYKMSELQSSFSVNNVCLVNGRPETVNLKQLIQYFLDHRHEVVIRRSKFELKKAQDRAHILEGLIIASDNIDEVVHIIRSSKTTDEARQRLGERFGLDEVQTRAIVEMRLRQLTNLEQGKLHDELDELMKTIAHLQEILSNPDVCRKVIEDELIEIRDKYGDERRTQIEYSGEEMNAEDFFPDDPMIITISHFGYIKRTPLTEYRTQNRGGVGAKGSDTRDQDFIEYVYEATNHNYMLFFTGLGRCYWLRVFEIPEGSKNSKGRAIQNLLNLGPENRIYAFIRATKLKDPEYNESHNIVFATKNGLVKKTRLSEYSRPRANGVIAINLREDDQLIGAILTEGDSEVILADRNGRAIRFNESTIRTMGRSATGVKGMTLSSADDEIVGMICMRTSADDDVLVVSEQGMGKRSKLEDYRVTNRGGKGVKTMNITEKTGKLIAIKNVNDSNDLVIINKSGIMLRMKVSSLRVMGRNTQGVRLINLEKKNDEIASVCKVQSQPESEEAELATNQGESLDNSSEEIQNDNTTNEQQDNK</sequence>
<evidence type="ECO:0000313" key="14">
    <source>
        <dbReference type="Proteomes" id="UP000483362"/>
    </source>
</evidence>
<dbReference type="FunFam" id="3.90.199.10:FF:000001">
    <property type="entry name" value="DNA gyrase subunit A"/>
    <property type="match status" value="1"/>
</dbReference>
<dbReference type="GO" id="GO:0006265">
    <property type="term" value="P:DNA topological change"/>
    <property type="evidence" value="ECO:0007669"/>
    <property type="project" value="UniProtKB-UniRule"/>
</dbReference>
<dbReference type="PANTHER" id="PTHR43493">
    <property type="entry name" value="DNA GYRASE/TOPOISOMERASE SUBUNIT A"/>
    <property type="match status" value="1"/>
</dbReference>
<dbReference type="InterPro" id="IPR013758">
    <property type="entry name" value="Topo_IIA_A/C_ab"/>
</dbReference>
<evidence type="ECO:0000256" key="3">
    <source>
        <dbReference type="ARBA" id="ARBA00022741"/>
    </source>
</evidence>
<feature type="short sequence motif" description="GyrA-box" evidence="9">
    <location>
        <begin position="522"/>
        <end position="528"/>
    </location>
</feature>
<evidence type="ECO:0000256" key="10">
    <source>
        <dbReference type="PROSITE-ProRule" id="PRU01384"/>
    </source>
</evidence>
<dbReference type="GO" id="GO:0009330">
    <property type="term" value="C:DNA topoisomerase type II (double strand cut, ATP-hydrolyzing) complex"/>
    <property type="evidence" value="ECO:0007669"/>
    <property type="project" value="TreeGrafter"/>
</dbReference>
<feature type="domain" description="Topo IIA-type catalytic" evidence="12">
    <location>
        <begin position="32"/>
        <end position="495"/>
    </location>
</feature>
<dbReference type="InterPro" id="IPR050220">
    <property type="entry name" value="Type_II_DNA_Topoisomerases"/>
</dbReference>
<dbReference type="SMART" id="SM00434">
    <property type="entry name" value="TOP4c"/>
    <property type="match status" value="1"/>
</dbReference>
<dbReference type="Pfam" id="PF00521">
    <property type="entry name" value="DNA_topoisoIV"/>
    <property type="match status" value="1"/>
</dbReference>
<keyword evidence="4 9" id="KW-0067">ATP-binding</keyword>
<dbReference type="HAMAP" id="MF_01897">
    <property type="entry name" value="GyrA"/>
    <property type="match status" value="1"/>
</dbReference>
<evidence type="ECO:0000256" key="5">
    <source>
        <dbReference type="ARBA" id="ARBA00023029"/>
    </source>
</evidence>
<evidence type="ECO:0000256" key="9">
    <source>
        <dbReference type="HAMAP-Rule" id="MF_01897"/>
    </source>
</evidence>
<feature type="region of interest" description="Disordered" evidence="11">
    <location>
        <begin position="808"/>
        <end position="849"/>
    </location>
</feature>
<comment type="subunit">
    <text evidence="8">Heterotetramer composed of ParC and ParE.</text>
</comment>
<dbReference type="Proteomes" id="UP000483362">
    <property type="component" value="Unassembled WGS sequence"/>
</dbReference>
<dbReference type="EMBL" id="VULT01000012">
    <property type="protein sequence ID" value="MSS17828.1"/>
    <property type="molecule type" value="Genomic_DNA"/>
</dbReference>
<gene>
    <name evidence="9 13" type="primary">gyrA</name>
    <name evidence="13" type="ORF">FYJ29_08690</name>
</gene>
<evidence type="ECO:0000256" key="6">
    <source>
        <dbReference type="ARBA" id="ARBA00023125"/>
    </source>
</evidence>
<dbReference type="PANTHER" id="PTHR43493:SF5">
    <property type="entry name" value="DNA GYRASE SUBUNIT A, CHLOROPLASTIC_MITOCHONDRIAL"/>
    <property type="match status" value="1"/>
</dbReference>
<keyword evidence="7 9" id="KW-0413">Isomerase</keyword>
<reference evidence="13 14" key="1">
    <citation type="submission" date="2019-08" db="EMBL/GenBank/DDBJ databases">
        <title>In-depth cultivation of the pig gut microbiome towards novel bacterial diversity and tailored functional studies.</title>
        <authorList>
            <person name="Wylensek D."/>
            <person name="Hitch T.C.A."/>
            <person name="Clavel T."/>
        </authorList>
    </citation>
    <scope>NUCLEOTIDE SEQUENCE [LARGE SCALE GENOMIC DNA]</scope>
    <source>
        <strain evidence="13 14">Oil-RF-744-WCA-WT-10</strain>
    </source>
</reference>
<feature type="active site" description="O-(5'-phospho-DNA)-tyrosine intermediate" evidence="9 10">
    <location>
        <position position="120"/>
    </location>
</feature>
<dbReference type="GO" id="GO:0005524">
    <property type="term" value="F:ATP binding"/>
    <property type="evidence" value="ECO:0007669"/>
    <property type="project" value="UniProtKB-UniRule"/>
</dbReference>
<dbReference type="PROSITE" id="PS52040">
    <property type="entry name" value="TOPO_IIA"/>
    <property type="match status" value="1"/>
</dbReference>
<keyword evidence="14" id="KW-1185">Reference proteome</keyword>
<comment type="function">
    <text evidence="9">A type II topoisomerase that negatively supercoils closed circular double-stranded (ds) DNA in an ATP-dependent manner to modulate DNA topology and maintain chromosomes in an underwound state. Negative supercoiling favors strand separation, and DNA replication, transcription, recombination and repair, all of which involve strand separation. Also able to catalyze the interconversion of other topological isomers of dsDNA rings, including catenanes and knotted rings. Type II topoisomerases break and join 2 DNA strands simultaneously in an ATP-dependent manner.</text>
</comment>
<keyword evidence="5 9" id="KW-0799">Topoisomerase</keyword>
<organism evidence="13 14">
    <name type="scientific">Sodaliphilus pleomorphus</name>
    <dbReference type="NCBI Taxonomy" id="2606626"/>
    <lineage>
        <taxon>Bacteria</taxon>
        <taxon>Pseudomonadati</taxon>
        <taxon>Bacteroidota</taxon>
        <taxon>Bacteroidia</taxon>
        <taxon>Bacteroidales</taxon>
        <taxon>Muribaculaceae</taxon>
        <taxon>Sodaliphilus</taxon>
    </lineage>
</organism>
<dbReference type="RefSeq" id="WP_154326502.1">
    <property type="nucleotide sequence ID" value="NZ_CP045696.1"/>
</dbReference>
<evidence type="ECO:0000256" key="4">
    <source>
        <dbReference type="ARBA" id="ARBA00022840"/>
    </source>
</evidence>
<feature type="compositionally biased region" description="Polar residues" evidence="11">
    <location>
        <begin position="822"/>
        <end position="831"/>
    </location>
</feature>
<dbReference type="AlphaFoldDB" id="A0A6L5XEL1"/>
<dbReference type="InterPro" id="IPR035516">
    <property type="entry name" value="Gyrase/topoIV_suA_C"/>
</dbReference>
<accession>A0A6L5XEL1</accession>
<dbReference type="GO" id="GO:0003677">
    <property type="term" value="F:DNA binding"/>
    <property type="evidence" value="ECO:0007669"/>
    <property type="project" value="UniProtKB-UniRule"/>
</dbReference>
<dbReference type="FunFam" id="2.120.10.90:FF:000005">
    <property type="entry name" value="DNA topoisomerase 4 subunit A"/>
    <property type="match status" value="1"/>
</dbReference>
<comment type="catalytic activity">
    <reaction evidence="1 9 10">
        <text>ATP-dependent breakage, passage and rejoining of double-stranded DNA.</text>
        <dbReference type="EC" id="5.6.2.2"/>
    </reaction>
</comment>
<dbReference type="InterPro" id="IPR006691">
    <property type="entry name" value="GyrA/parC_rep"/>
</dbReference>
<feature type="compositionally biased region" description="Low complexity" evidence="11">
    <location>
        <begin position="838"/>
        <end position="849"/>
    </location>
</feature>
<dbReference type="GO" id="GO:0005737">
    <property type="term" value="C:cytoplasm"/>
    <property type="evidence" value="ECO:0007669"/>
    <property type="project" value="UniProtKB-SubCell"/>
</dbReference>
<evidence type="ECO:0000256" key="11">
    <source>
        <dbReference type="SAM" id="MobiDB-lite"/>
    </source>
</evidence>
<dbReference type="CDD" id="cd00187">
    <property type="entry name" value="TOP4c"/>
    <property type="match status" value="1"/>
</dbReference>
<dbReference type="FunFam" id="3.30.1360.40:FF:000002">
    <property type="entry name" value="DNA gyrase subunit A"/>
    <property type="match status" value="1"/>
</dbReference>
<dbReference type="GO" id="GO:0005694">
    <property type="term" value="C:chromosome"/>
    <property type="evidence" value="ECO:0007669"/>
    <property type="project" value="InterPro"/>
</dbReference>
<comment type="caution">
    <text evidence="13">The sequence shown here is derived from an EMBL/GenBank/DDBJ whole genome shotgun (WGS) entry which is preliminary data.</text>
</comment>
<dbReference type="EC" id="5.6.2.2" evidence="9"/>
<evidence type="ECO:0000256" key="1">
    <source>
        <dbReference type="ARBA" id="ARBA00000185"/>
    </source>
</evidence>
<dbReference type="SUPFAM" id="SSF56719">
    <property type="entry name" value="Type II DNA topoisomerase"/>
    <property type="match status" value="1"/>
</dbReference>
<dbReference type="InterPro" id="IPR005743">
    <property type="entry name" value="GyrA"/>
</dbReference>
<dbReference type="InterPro" id="IPR013760">
    <property type="entry name" value="Topo_IIA-like_dom_sf"/>
</dbReference>